<accession>A0A0X3TXP3</accession>
<reference evidence="2 3" key="1">
    <citation type="submission" date="2015-12" db="EMBL/GenBank/DDBJ databases">
        <authorList>
            <person name="Shamseldin A."/>
            <person name="Moawad H."/>
            <person name="Abd El-Rahim W.M."/>
            <person name="Sadowsky M.J."/>
        </authorList>
    </citation>
    <scope>NUCLEOTIDE SEQUENCE [LARGE SCALE GENOMIC DNA]</scope>
    <source>
        <strain evidence="2 3">ZGT118</strain>
    </source>
</reference>
<dbReference type="Gene3D" id="3.30.1150.10">
    <property type="match status" value="1"/>
</dbReference>
<name>A0A0X3TXP3_9RHOB</name>
<feature type="region of interest" description="Disordered" evidence="1">
    <location>
        <begin position="51"/>
        <end position="235"/>
    </location>
</feature>
<keyword evidence="3" id="KW-1185">Reference proteome</keyword>
<comment type="caution">
    <text evidence="2">The sequence shown here is derived from an EMBL/GenBank/DDBJ whole genome shotgun (WGS) entry which is preliminary data.</text>
</comment>
<dbReference type="STRING" id="1685379.AVO45_05095"/>
<dbReference type="RefSeq" id="WP_068345672.1">
    <property type="nucleotide sequence ID" value="NZ_LQBQ01000012.1"/>
</dbReference>
<evidence type="ECO:0000313" key="3">
    <source>
        <dbReference type="Proteomes" id="UP000053791"/>
    </source>
</evidence>
<organism evidence="2 3">
    <name type="scientific">Ruegeria marisrubri</name>
    <dbReference type="NCBI Taxonomy" id="1685379"/>
    <lineage>
        <taxon>Bacteria</taxon>
        <taxon>Pseudomonadati</taxon>
        <taxon>Pseudomonadota</taxon>
        <taxon>Alphaproteobacteria</taxon>
        <taxon>Rhodobacterales</taxon>
        <taxon>Roseobacteraceae</taxon>
        <taxon>Ruegeria</taxon>
    </lineage>
</organism>
<evidence type="ECO:0000313" key="2">
    <source>
        <dbReference type="EMBL" id="KUJ80429.1"/>
    </source>
</evidence>
<dbReference type="EMBL" id="LQBQ01000012">
    <property type="protein sequence ID" value="KUJ80429.1"/>
    <property type="molecule type" value="Genomic_DNA"/>
</dbReference>
<dbReference type="SUPFAM" id="SSF74653">
    <property type="entry name" value="TolA/TonB C-terminal domain"/>
    <property type="match status" value="1"/>
</dbReference>
<dbReference type="AlphaFoldDB" id="A0A0X3TXP3"/>
<dbReference type="OrthoDB" id="7161229at2"/>
<protein>
    <submittedName>
        <fullName evidence="2">Energy transducer TonB</fullName>
    </submittedName>
</protein>
<dbReference type="Proteomes" id="UP000053791">
    <property type="component" value="Unassembled WGS sequence"/>
</dbReference>
<proteinExistence type="predicted"/>
<sequence>MDTGTKISAIAHVTLIGWALIGGTFRSEPLPFEVQDVSVISAEEYAALFAPKPAPEVSDTPATLDEPPKQEDEAAVPEQTEVEQPRPETIAPSEPETEELPEAVVETPDPDVVEEVPALDQPEPDIAALPVPPGAKPKPRPAEKVAPQPVAPPPPEVKPDDVETPPVSTEQGAETPREEQEQTAPEEATDQIVTEAEQSNELAPDRSPRPPAQRPRRPEPAQTAEAEEAKPATDDAVRDALAEALGEAQNEQPAPSGPPLTGGEKDALRIAVSNCWNVGSLSTEALKTTVVVAVAMNRDGTPVIDSIRMVDSSGGSSGAAQQAFGAARRAIIRCGAKGYNLPADKYGQWQNIEMTFNPERMRIK</sequence>
<evidence type="ECO:0000256" key="1">
    <source>
        <dbReference type="SAM" id="MobiDB-lite"/>
    </source>
</evidence>
<gene>
    <name evidence="2" type="ORF">AVO45_05095</name>
</gene>